<dbReference type="SMART" id="SM00066">
    <property type="entry name" value="GAL4"/>
    <property type="match status" value="1"/>
</dbReference>
<dbReference type="EMBL" id="JAJTJA010000004">
    <property type="protein sequence ID" value="KAH8700441.1"/>
    <property type="molecule type" value="Genomic_DNA"/>
</dbReference>
<comment type="caution">
    <text evidence="9">The sequence shown here is derived from an EMBL/GenBank/DDBJ whole genome shotgun (WGS) entry which is preliminary data.</text>
</comment>
<feature type="region of interest" description="Disordered" evidence="7">
    <location>
        <begin position="170"/>
        <end position="204"/>
    </location>
</feature>
<keyword evidence="3" id="KW-0805">Transcription regulation</keyword>
<evidence type="ECO:0000313" key="9">
    <source>
        <dbReference type="EMBL" id="KAH8700441.1"/>
    </source>
</evidence>
<feature type="domain" description="Zn(2)-C6 fungal-type" evidence="8">
    <location>
        <begin position="125"/>
        <end position="155"/>
    </location>
</feature>
<feature type="region of interest" description="Disordered" evidence="7">
    <location>
        <begin position="1"/>
        <end position="41"/>
    </location>
</feature>
<feature type="compositionally biased region" description="Basic and acidic residues" evidence="7">
    <location>
        <begin position="30"/>
        <end position="41"/>
    </location>
</feature>
<keyword evidence="4" id="KW-0238">DNA-binding</keyword>
<gene>
    <name evidence="9" type="ORF">BGW36DRAFT_129066</name>
</gene>
<evidence type="ECO:0000256" key="1">
    <source>
        <dbReference type="ARBA" id="ARBA00004123"/>
    </source>
</evidence>
<reference evidence="9" key="1">
    <citation type="submission" date="2021-12" db="EMBL/GenBank/DDBJ databases">
        <title>Convergent genome expansion in fungi linked to evolution of root-endophyte symbiosis.</title>
        <authorList>
            <consortium name="DOE Joint Genome Institute"/>
            <person name="Ke Y.-H."/>
            <person name="Bonito G."/>
            <person name="Liao H.-L."/>
            <person name="Looney B."/>
            <person name="Rojas-Flechas A."/>
            <person name="Nash J."/>
            <person name="Hameed K."/>
            <person name="Schadt C."/>
            <person name="Martin F."/>
            <person name="Crous P.W."/>
            <person name="Miettinen O."/>
            <person name="Magnuson J.K."/>
            <person name="Labbe J."/>
            <person name="Jacobson D."/>
            <person name="Doktycz M.J."/>
            <person name="Veneault-Fourrey C."/>
            <person name="Kuo A."/>
            <person name="Mondo S."/>
            <person name="Calhoun S."/>
            <person name="Riley R."/>
            <person name="Ohm R."/>
            <person name="LaButti K."/>
            <person name="Andreopoulos B."/>
            <person name="Pangilinan J."/>
            <person name="Nolan M."/>
            <person name="Tritt A."/>
            <person name="Clum A."/>
            <person name="Lipzen A."/>
            <person name="Daum C."/>
            <person name="Barry K."/>
            <person name="Grigoriev I.V."/>
            <person name="Vilgalys R."/>
        </authorList>
    </citation>
    <scope>NUCLEOTIDE SEQUENCE</scope>
    <source>
        <strain evidence="9">PMI_201</strain>
    </source>
</reference>
<dbReference type="GO" id="GO:0005634">
    <property type="term" value="C:nucleus"/>
    <property type="evidence" value="ECO:0007669"/>
    <property type="project" value="UniProtKB-SubCell"/>
</dbReference>
<dbReference type="SUPFAM" id="SSF57701">
    <property type="entry name" value="Zn2/Cys6 DNA-binding domain"/>
    <property type="match status" value="1"/>
</dbReference>
<dbReference type="CDD" id="cd12148">
    <property type="entry name" value="fungal_TF_MHR"/>
    <property type="match status" value="1"/>
</dbReference>
<evidence type="ECO:0000313" key="10">
    <source>
        <dbReference type="Proteomes" id="UP001201262"/>
    </source>
</evidence>
<dbReference type="GO" id="GO:0006351">
    <property type="term" value="P:DNA-templated transcription"/>
    <property type="evidence" value="ECO:0007669"/>
    <property type="project" value="InterPro"/>
</dbReference>
<evidence type="ECO:0000256" key="6">
    <source>
        <dbReference type="ARBA" id="ARBA00023242"/>
    </source>
</evidence>
<dbReference type="CDD" id="cd00067">
    <property type="entry name" value="GAL4"/>
    <property type="match status" value="1"/>
</dbReference>
<protein>
    <submittedName>
        <fullName evidence="9">Fungal-specific transcription factor domain-containing protein</fullName>
    </submittedName>
</protein>
<evidence type="ECO:0000259" key="8">
    <source>
        <dbReference type="PROSITE" id="PS50048"/>
    </source>
</evidence>
<keyword evidence="10" id="KW-1185">Reference proteome</keyword>
<dbReference type="GO" id="GO:0003677">
    <property type="term" value="F:DNA binding"/>
    <property type="evidence" value="ECO:0007669"/>
    <property type="project" value="UniProtKB-KW"/>
</dbReference>
<evidence type="ECO:0000256" key="4">
    <source>
        <dbReference type="ARBA" id="ARBA00023125"/>
    </source>
</evidence>
<evidence type="ECO:0000256" key="2">
    <source>
        <dbReference type="ARBA" id="ARBA00022723"/>
    </source>
</evidence>
<name>A0AAD4KUX2_9EURO</name>
<keyword evidence="5" id="KW-0804">Transcription</keyword>
<keyword evidence="6" id="KW-0539">Nucleus</keyword>
<feature type="compositionally biased region" description="Polar residues" evidence="7">
    <location>
        <begin position="181"/>
        <end position="200"/>
    </location>
</feature>
<dbReference type="SMART" id="SM00906">
    <property type="entry name" value="Fungal_trans"/>
    <property type="match status" value="1"/>
</dbReference>
<dbReference type="PANTHER" id="PTHR31001">
    <property type="entry name" value="UNCHARACTERIZED TRANSCRIPTIONAL REGULATORY PROTEIN"/>
    <property type="match status" value="1"/>
</dbReference>
<dbReference type="PROSITE" id="PS50048">
    <property type="entry name" value="ZN2_CY6_FUNGAL_2"/>
    <property type="match status" value="1"/>
</dbReference>
<proteinExistence type="predicted"/>
<dbReference type="Gene3D" id="4.10.240.10">
    <property type="entry name" value="Zn(2)-C6 fungal-type DNA-binding domain"/>
    <property type="match status" value="1"/>
</dbReference>
<keyword evidence="2" id="KW-0479">Metal-binding</keyword>
<dbReference type="InterPro" id="IPR050613">
    <property type="entry name" value="Sec_Metabolite_Reg"/>
</dbReference>
<dbReference type="AlphaFoldDB" id="A0AAD4KUX2"/>
<dbReference type="PANTHER" id="PTHR31001:SF81">
    <property type="entry name" value="ZN(II)2CYS6 TRANSCRIPTION FACTOR"/>
    <property type="match status" value="1"/>
</dbReference>
<dbReference type="GO" id="GO:0008270">
    <property type="term" value="F:zinc ion binding"/>
    <property type="evidence" value="ECO:0007669"/>
    <property type="project" value="InterPro"/>
</dbReference>
<evidence type="ECO:0000256" key="5">
    <source>
        <dbReference type="ARBA" id="ARBA00023163"/>
    </source>
</evidence>
<dbReference type="GeneID" id="70239630"/>
<dbReference type="InterPro" id="IPR001138">
    <property type="entry name" value="Zn2Cys6_DnaBD"/>
</dbReference>
<evidence type="ECO:0000256" key="3">
    <source>
        <dbReference type="ARBA" id="ARBA00023015"/>
    </source>
</evidence>
<dbReference type="RefSeq" id="XP_046074147.1">
    <property type="nucleotide sequence ID" value="XM_046209343.1"/>
</dbReference>
<organism evidence="9 10">
    <name type="scientific">Talaromyces proteolyticus</name>
    <dbReference type="NCBI Taxonomy" id="1131652"/>
    <lineage>
        <taxon>Eukaryota</taxon>
        <taxon>Fungi</taxon>
        <taxon>Dikarya</taxon>
        <taxon>Ascomycota</taxon>
        <taxon>Pezizomycotina</taxon>
        <taxon>Eurotiomycetes</taxon>
        <taxon>Eurotiomycetidae</taxon>
        <taxon>Eurotiales</taxon>
        <taxon>Trichocomaceae</taxon>
        <taxon>Talaromyces</taxon>
        <taxon>Talaromyces sect. Bacilispori</taxon>
    </lineage>
</organism>
<dbReference type="Pfam" id="PF04082">
    <property type="entry name" value="Fungal_trans"/>
    <property type="match status" value="1"/>
</dbReference>
<dbReference type="Proteomes" id="UP001201262">
    <property type="component" value="Unassembled WGS sequence"/>
</dbReference>
<dbReference type="GO" id="GO:0000981">
    <property type="term" value="F:DNA-binding transcription factor activity, RNA polymerase II-specific"/>
    <property type="evidence" value="ECO:0007669"/>
    <property type="project" value="InterPro"/>
</dbReference>
<dbReference type="InterPro" id="IPR036864">
    <property type="entry name" value="Zn2-C6_fun-type_DNA-bd_sf"/>
</dbReference>
<evidence type="ECO:0000256" key="7">
    <source>
        <dbReference type="SAM" id="MobiDB-lite"/>
    </source>
</evidence>
<sequence length="709" mass="79056">MAGGDDAVARANPNPFALGALSSSLQMSHHHGDDHDDAKDKHYFTSTKDLDHSITAPQYHHHQPHQTAGLAHAYPLGPGPHPDSSHFNSETYGREAFAEQSDVAGVNRVSGHESKKRKRNKPTLSCKECVDKKIKCDRGRPHCLSCIRRGTECVYKLKAEVVEETNIRQPATRRIYPPKSKGSSYQSSTDQDGSPASSNGPRPAIFKHQGGTDLLLSHVPYTLTQSSNIFGIGAEYPWNNYWTQNGGVAEVLKVFPKKEQSDILVNVFFEAVDPVYPIVHRERFFADYKFFWELDEKKRLEVDTDFLGLVFMMLAMGTQFLQAPGSQTELQGEAEFFSSACHQSLRLFSYLNRTSVRAIQSMVLMTYFLLNSGRASDGWAFSGSLIRQAYATGLNREPTLISPQFTVFERLERRRLWHGIVCQDSFMSMSLRLPPAATHSDIDYAAPLLENDDSVYTMGGSPESTGDDPFNGPRVSDPGYVQSMYSLALLAQETISTPRSLSLPVASNPRQRNMLLSRFRACYRSFPDDFRAWDDASIATLVQQGNKRLVRQIMFLFGLYWHCMTLIYSEALDDSYAQSEGGSRSTGPGSLDSFIRGTLVAASESMRAFFVIQSVLGEEGSVWWAFGHRAFSTSIIVASLLKKYTSGPTPGSASDIDCRSASQRRTPGMEPLWERARSDVHHMLKLLQVPASVGDEAARTRIEVLSNYL</sequence>
<comment type="subcellular location">
    <subcellularLocation>
        <location evidence="1">Nucleus</location>
    </subcellularLocation>
</comment>
<accession>A0AAD4KUX2</accession>
<dbReference type="InterPro" id="IPR007219">
    <property type="entry name" value="XnlR_reg_dom"/>
</dbReference>
<dbReference type="Pfam" id="PF00172">
    <property type="entry name" value="Zn_clus"/>
    <property type="match status" value="1"/>
</dbReference>
<feature type="region of interest" description="Disordered" evidence="7">
    <location>
        <begin position="59"/>
        <end position="124"/>
    </location>
</feature>